<keyword evidence="2" id="KW-1185">Reference proteome</keyword>
<gene>
    <name evidence="1" type="ORF">PanWU01x14_295490</name>
</gene>
<protein>
    <submittedName>
        <fullName evidence="1">Uncharacterized protein</fullName>
    </submittedName>
</protein>
<dbReference type="AlphaFoldDB" id="A0A2P5AVS8"/>
<organism evidence="1 2">
    <name type="scientific">Parasponia andersonii</name>
    <name type="common">Sponia andersonii</name>
    <dbReference type="NCBI Taxonomy" id="3476"/>
    <lineage>
        <taxon>Eukaryota</taxon>
        <taxon>Viridiplantae</taxon>
        <taxon>Streptophyta</taxon>
        <taxon>Embryophyta</taxon>
        <taxon>Tracheophyta</taxon>
        <taxon>Spermatophyta</taxon>
        <taxon>Magnoliopsida</taxon>
        <taxon>eudicotyledons</taxon>
        <taxon>Gunneridae</taxon>
        <taxon>Pentapetalae</taxon>
        <taxon>rosids</taxon>
        <taxon>fabids</taxon>
        <taxon>Rosales</taxon>
        <taxon>Cannabaceae</taxon>
        <taxon>Parasponia</taxon>
    </lineage>
</organism>
<comment type="caution">
    <text evidence="1">The sequence shown here is derived from an EMBL/GenBank/DDBJ whole genome shotgun (WGS) entry which is preliminary data.</text>
</comment>
<evidence type="ECO:0000313" key="2">
    <source>
        <dbReference type="Proteomes" id="UP000237105"/>
    </source>
</evidence>
<evidence type="ECO:0000313" key="1">
    <source>
        <dbReference type="EMBL" id="PON40644.1"/>
    </source>
</evidence>
<accession>A0A2P5AVS8</accession>
<reference evidence="2" key="1">
    <citation type="submission" date="2016-06" db="EMBL/GenBank/DDBJ databases">
        <title>Parallel loss of symbiosis genes in relatives of nitrogen-fixing non-legume Parasponia.</title>
        <authorList>
            <person name="Van Velzen R."/>
            <person name="Holmer R."/>
            <person name="Bu F."/>
            <person name="Rutten L."/>
            <person name="Van Zeijl A."/>
            <person name="Liu W."/>
            <person name="Santuari L."/>
            <person name="Cao Q."/>
            <person name="Sharma T."/>
            <person name="Shen D."/>
            <person name="Roswanjaya Y."/>
            <person name="Wardhani T."/>
            <person name="Kalhor M.S."/>
            <person name="Jansen J."/>
            <person name="Van den Hoogen J."/>
            <person name="Gungor B."/>
            <person name="Hartog M."/>
            <person name="Hontelez J."/>
            <person name="Verver J."/>
            <person name="Yang W.-C."/>
            <person name="Schijlen E."/>
            <person name="Repin R."/>
            <person name="Schilthuizen M."/>
            <person name="Schranz E."/>
            <person name="Heidstra R."/>
            <person name="Miyata K."/>
            <person name="Fedorova E."/>
            <person name="Kohlen W."/>
            <person name="Bisseling T."/>
            <person name="Smit S."/>
            <person name="Geurts R."/>
        </authorList>
    </citation>
    <scope>NUCLEOTIDE SEQUENCE [LARGE SCALE GENOMIC DNA]</scope>
    <source>
        <strain evidence="2">cv. WU1-14</strain>
    </source>
</reference>
<sequence length="99" mass="11055">MKILSNQIEDCPSFFLCPLSDIISQHPTTGVVEIRRFSPVNDGFLKLDSGKDPCSTVETVTIIRIHQPKTPALQMFLTSSNSSIGHEYQPLRSLSQAMY</sequence>
<name>A0A2P5AVS8_PARAD</name>
<dbReference type="EMBL" id="JXTB01000434">
    <property type="protein sequence ID" value="PON40644.1"/>
    <property type="molecule type" value="Genomic_DNA"/>
</dbReference>
<proteinExistence type="predicted"/>
<dbReference type="Proteomes" id="UP000237105">
    <property type="component" value="Unassembled WGS sequence"/>
</dbReference>